<reference evidence="8 9" key="1">
    <citation type="submission" date="2017-02" db="EMBL/GenBank/DDBJ databases">
        <title>Whole genome sequencing of Metallibacterium scheffleri DSM 24874 (T).</title>
        <authorList>
            <person name="Kumar S."/>
            <person name="Patil P."/>
            <person name="Patil P.B."/>
        </authorList>
    </citation>
    <scope>NUCLEOTIDE SEQUENCE [LARGE SCALE GENOMIC DNA]</scope>
    <source>
        <strain evidence="8 9">DSM 24874</strain>
    </source>
</reference>
<protein>
    <recommendedName>
        <fullName evidence="7">Cytochrome c domain-containing protein</fullName>
    </recommendedName>
</protein>
<evidence type="ECO:0000259" key="7">
    <source>
        <dbReference type="PROSITE" id="PS51007"/>
    </source>
</evidence>
<feature type="binding site" description="axial binding residue" evidence="5">
    <location>
        <position position="159"/>
    </location>
    <ligand>
        <name>heme c</name>
        <dbReference type="ChEBI" id="CHEBI:61717"/>
        <label>2</label>
    </ligand>
    <ligandPart>
        <name>Fe</name>
        <dbReference type="ChEBI" id="CHEBI:18248"/>
    </ligandPart>
</feature>
<evidence type="ECO:0000256" key="6">
    <source>
        <dbReference type="SAM" id="SignalP"/>
    </source>
</evidence>
<evidence type="ECO:0000256" key="1">
    <source>
        <dbReference type="ARBA" id="ARBA00022617"/>
    </source>
</evidence>
<keyword evidence="9" id="KW-1185">Reference proteome</keyword>
<dbReference type="PIRSF" id="PIRSF000005">
    <property type="entry name" value="Cytochrome_c4"/>
    <property type="match status" value="1"/>
</dbReference>
<dbReference type="GO" id="GO:0005506">
    <property type="term" value="F:iron ion binding"/>
    <property type="evidence" value="ECO:0007669"/>
    <property type="project" value="InterPro"/>
</dbReference>
<dbReference type="InterPro" id="IPR009056">
    <property type="entry name" value="Cyt_c-like_dom"/>
</dbReference>
<dbReference type="Gene3D" id="1.10.760.10">
    <property type="entry name" value="Cytochrome c-like domain"/>
    <property type="match status" value="2"/>
</dbReference>
<feature type="binding site" description="covalent" evidence="4">
    <location>
        <position position="155"/>
    </location>
    <ligand>
        <name>heme c</name>
        <dbReference type="ChEBI" id="CHEBI:61717"/>
        <label>2</label>
    </ligand>
</feature>
<dbReference type="GO" id="GO:0042597">
    <property type="term" value="C:periplasmic space"/>
    <property type="evidence" value="ECO:0007669"/>
    <property type="project" value="InterPro"/>
</dbReference>
<sequence length="240" mass="24510">MNIKSIASASCLLLLAVGVATAQSAAPVVSPTTVGSVAAQMALARQIVLHGSPQGAHACATCHGVEGQGQIKAAFPHLAGLPKPYLVRQLQHFDVLARDNPSMQAIAHKLTSDQIDALATYFSRQVPPPIMPPATPPPPLGTELALQGRDAVPACITCHGPGGRGLGGALSAAFPPIAGQPAAYIERQLRAWKQGQRPPGPDGLMGAIAKHLSAADIGAVSLYFAAQPTLVAASTTEAKP</sequence>
<evidence type="ECO:0000313" key="8">
    <source>
        <dbReference type="EMBL" id="THD11535.1"/>
    </source>
</evidence>
<dbReference type="AlphaFoldDB" id="A0A4S3KR36"/>
<dbReference type="RefSeq" id="WP_081126426.1">
    <property type="nucleotide sequence ID" value="NZ_LDOS01000001.1"/>
</dbReference>
<dbReference type="InterPro" id="IPR036909">
    <property type="entry name" value="Cyt_c-like_dom_sf"/>
</dbReference>
<comment type="PTM">
    <text evidence="4">Binds 2 heme c groups covalently per subunit.</text>
</comment>
<keyword evidence="6" id="KW-0732">Signal</keyword>
<dbReference type="GO" id="GO:0020037">
    <property type="term" value="F:heme binding"/>
    <property type="evidence" value="ECO:0007669"/>
    <property type="project" value="InterPro"/>
</dbReference>
<keyword evidence="3 5" id="KW-0408">Iron</keyword>
<feature type="binding site" description="axial binding residue" evidence="5">
    <location>
        <position position="63"/>
    </location>
    <ligand>
        <name>heme c</name>
        <dbReference type="ChEBI" id="CHEBI:61717"/>
        <label>1</label>
    </ligand>
    <ligandPart>
        <name>Fe</name>
        <dbReference type="ChEBI" id="CHEBI:18248"/>
    </ligandPart>
</feature>
<evidence type="ECO:0000256" key="5">
    <source>
        <dbReference type="PIRSR" id="PIRSR000005-2"/>
    </source>
</evidence>
<organism evidence="8 9">
    <name type="scientific">Metallibacterium scheffleri</name>
    <dbReference type="NCBI Taxonomy" id="993689"/>
    <lineage>
        <taxon>Bacteria</taxon>
        <taxon>Pseudomonadati</taxon>
        <taxon>Pseudomonadota</taxon>
        <taxon>Gammaproteobacteria</taxon>
        <taxon>Lysobacterales</taxon>
        <taxon>Rhodanobacteraceae</taxon>
        <taxon>Metallibacterium</taxon>
    </lineage>
</organism>
<dbReference type="OrthoDB" id="9773456at2"/>
<gene>
    <name evidence="8" type="ORF">B1806_03135</name>
</gene>
<evidence type="ECO:0000256" key="4">
    <source>
        <dbReference type="PIRSR" id="PIRSR000005-1"/>
    </source>
</evidence>
<feature type="binding site" description="covalent" evidence="4">
    <location>
        <position position="59"/>
    </location>
    <ligand>
        <name>heme c</name>
        <dbReference type="ChEBI" id="CHEBI:61717"/>
        <label>1</label>
    </ligand>
</feature>
<dbReference type="STRING" id="993689.GCA_002077135_01103"/>
<feature type="signal peptide" evidence="6">
    <location>
        <begin position="1"/>
        <end position="22"/>
    </location>
</feature>
<dbReference type="Pfam" id="PF13442">
    <property type="entry name" value="Cytochrome_CBB3"/>
    <property type="match status" value="2"/>
</dbReference>
<dbReference type="InterPro" id="IPR024167">
    <property type="entry name" value="Cytochrome_c4-like"/>
</dbReference>
<dbReference type="Proteomes" id="UP000307749">
    <property type="component" value="Unassembled WGS sequence"/>
</dbReference>
<proteinExistence type="predicted"/>
<evidence type="ECO:0000256" key="3">
    <source>
        <dbReference type="ARBA" id="ARBA00023004"/>
    </source>
</evidence>
<comment type="caution">
    <text evidence="8">The sequence shown here is derived from an EMBL/GenBank/DDBJ whole genome shotgun (WGS) entry which is preliminary data.</text>
</comment>
<accession>A0A4S3KR36</accession>
<keyword evidence="2 5" id="KW-0479">Metal-binding</keyword>
<dbReference type="SUPFAM" id="SSF46626">
    <property type="entry name" value="Cytochrome c"/>
    <property type="match status" value="2"/>
</dbReference>
<dbReference type="GO" id="GO:0009055">
    <property type="term" value="F:electron transfer activity"/>
    <property type="evidence" value="ECO:0007669"/>
    <property type="project" value="InterPro"/>
</dbReference>
<name>A0A4S3KR36_9GAMM</name>
<dbReference type="EMBL" id="MWQO01000011">
    <property type="protein sequence ID" value="THD11535.1"/>
    <property type="molecule type" value="Genomic_DNA"/>
</dbReference>
<dbReference type="PANTHER" id="PTHR33751">
    <property type="entry name" value="CBB3-TYPE CYTOCHROME C OXIDASE SUBUNIT FIXP"/>
    <property type="match status" value="1"/>
</dbReference>
<feature type="chain" id="PRO_5020933187" description="Cytochrome c domain-containing protein" evidence="6">
    <location>
        <begin position="23"/>
        <end position="240"/>
    </location>
</feature>
<evidence type="ECO:0000313" key="9">
    <source>
        <dbReference type="Proteomes" id="UP000307749"/>
    </source>
</evidence>
<dbReference type="InterPro" id="IPR050597">
    <property type="entry name" value="Cytochrome_c_Oxidase_Subunit"/>
</dbReference>
<dbReference type="PANTHER" id="PTHR33751:SF11">
    <property type="entry name" value="BLL4483 PROTEIN"/>
    <property type="match status" value="1"/>
</dbReference>
<dbReference type="PROSITE" id="PS51007">
    <property type="entry name" value="CYTC"/>
    <property type="match status" value="2"/>
</dbReference>
<feature type="binding site" description="covalent" evidence="4">
    <location>
        <position position="158"/>
    </location>
    <ligand>
        <name>heme c</name>
        <dbReference type="ChEBI" id="CHEBI:61717"/>
        <label>2</label>
    </ligand>
</feature>
<feature type="binding site" description="axial binding residue" evidence="5">
    <location>
        <position position="103"/>
    </location>
    <ligand>
        <name>heme c</name>
        <dbReference type="ChEBI" id="CHEBI:61717"/>
        <label>1</label>
    </ligand>
    <ligandPart>
        <name>Fe</name>
        <dbReference type="ChEBI" id="CHEBI:18248"/>
    </ligandPart>
</feature>
<keyword evidence="1 4" id="KW-0349">Heme</keyword>
<evidence type="ECO:0000256" key="2">
    <source>
        <dbReference type="ARBA" id="ARBA00022723"/>
    </source>
</evidence>
<feature type="domain" description="Cytochrome c" evidence="7">
    <location>
        <begin position="143"/>
        <end position="228"/>
    </location>
</feature>
<feature type="domain" description="Cytochrome c" evidence="7">
    <location>
        <begin position="39"/>
        <end position="126"/>
    </location>
</feature>
<feature type="binding site" description="axial binding residue" evidence="5">
    <location>
        <position position="205"/>
    </location>
    <ligand>
        <name>heme c</name>
        <dbReference type="ChEBI" id="CHEBI:61717"/>
        <label>2</label>
    </ligand>
    <ligandPart>
        <name>Fe</name>
        <dbReference type="ChEBI" id="CHEBI:18248"/>
    </ligandPart>
</feature>
<feature type="binding site" description="covalent" evidence="4">
    <location>
        <position position="62"/>
    </location>
    <ligand>
        <name>heme c</name>
        <dbReference type="ChEBI" id="CHEBI:61717"/>
        <label>1</label>
    </ligand>
</feature>